<evidence type="ECO:0000313" key="2">
    <source>
        <dbReference type="Proteomes" id="UP001557470"/>
    </source>
</evidence>
<protein>
    <submittedName>
        <fullName evidence="1">Uncharacterized protein</fullName>
    </submittedName>
</protein>
<name>A0ABD0YEV2_UMBPY</name>
<sequence length="74" mass="8124">MSLRLMSPSRAWPAAVLDPMSLRLMSPSRAWPAAVLDPKSLRLMIPFPPDDASFHLQAASRSSFARTPNCIDAT</sequence>
<gene>
    <name evidence="1" type="ORF">UPYG_G00045140</name>
</gene>
<dbReference type="EMBL" id="JAGEUA010000001">
    <property type="protein sequence ID" value="KAL1023722.1"/>
    <property type="molecule type" value="Genomic_DNA"/>
</dbReference>
<organism evidence="1 2">
    <name type="scientific">Umbra pygmaea</name>
    <name type="common">Eastern mudminnow</name>
    <dbReference type="NCBI Taxonomy" id="75934"/>
    <lineage>
        <taxon>Eukaryota</taxon>
        <taxon>Metazoa</taxon>
        <taxon>Chordata</taxon>
        <taxon>Craniata</taxon>
        <taxon>Vertebrata</taxon>
        <taxon>Euteleostomi</taxon>
        <taxon>Actinopterygii</taxon>
        <taxon>Neopterygii</taxon>
        <taxon>Teleostei</taxon>
        <taxon>Protacanthopterygii</taxon>
        <taxon>Esociformes</taxon>
        <taxon>Umbridae</taxon>
        <taxon>Umbra</taxon>
    </lineage>
</organism>
<reference evidence="1 2" key="1">
    <citation type="submission" date="2024-06" db="EMBL/GenBank/DDBJ databases">
        <authorList>
            <person name="Pan Q."/>
            <person name="Wen M."/>
            <person name="Jouanno E."/>
            <person name="Zahm M."/>
            <person name="Klopp C."/>
            <person name="Cabau C."/>
            <person name="Louis A."/>
            <person name="Berthelot C."/>
            <person name="Parey E."/>
            <person name="Roest Crollius H."/>
            <person name="Montfort J."/>
            <person name="Robinson-Rechavi M."/>
            <person name="Bouchez O."/>
            <person name="Lampietro C."/>
            <person name="Lopez Roques C."/>
            <person name="Donnadieu C."/>
            <person name="Postlethwait J."/>
            <person name="Bobe J."/>
            <person name="Verreycken H."/>
            <person name="Guiguen Y."/>
        </authorList>
    </citation>
    <scope>NUCLEOTIDE SEQUENCE [LARGE SCALE GENOMIC DNA]</scope>
    <source>
        <strain evidence="1">Up_M1</strain>
        <tissue evidence="1">Testis</tissue>
    </source>
</reference>
<dbReference type="Proteomes" id="UP001557470">
    <property type="component" value="Unassembled WGS sequence"/>
</dbReference>
<keyword evidence="2" id="KW-1185">Reference proteome</keyword>
<dbReference type="AlphaFoldDB" id="A0ABD0YEV2"/>
<evidence type="ECO:0000313" key="1">
    <source>
        <dbReference type="EMBL" id="KAL1023722.1"/>
    </source>
</evidence>
<proteinExistence type="predicted"/>
<comment type="caution">
    <text evidence="1">The sequence shown here is derived from an EMBL/GenBank/DDBJ whole genome shotgun (WGS) entry which is preliminary data.</text>
</comment>
<accession>A0ABD0YEV2</accession>